<dbReference type="InterPro" id="IPR036034">
    <property type="entry name" value="PDZ_sf"/>
</dbReference>
<dbReference type="GO" id="GO:0016020">
    <property type="term" value="C:membrane"/>
    <property type="evidence" value="ECO:0007669"/>
    <property type="project" value="InterPro"/>
</dbReference>
<dbReference type="OrthoDB" id="270970at2759"/>
<dbReference type="PANTHER" id="PTHR12157:SF21">
    <property type="entry name" value="RAB3 INTERACTING MOLECULE, ISOFORM F"/>
    <property type="match status" value="1"/>
</dbReference>
<protein>
    <recommendedName>
        <fullName evidence="2">PDZ domain-containing protein</fullName>
    </recommendedName>
</protein>
<dbReference type="PANTHER" id="PTHR12157">
    <property type="entry name" value="REGULATING SYNAPTIC MEMBRANE EXOCYTOSIS PROTEIN"/>
    <property type="match status" value="1"/>
</dbReference>
<evidence type="ECO:0000313" key="4">
    <source>
        <dbReference type="Proteomes" id="UP000230423"/>
    </source>
</evidence>
<dbReference type="GO" id="GO:0006887">
    <property type="term" value="P:exocytosis"/>
    <property type="evidence" value="ECO:0007669"/>
    <property type="project" value="InterPro"/>
</dbReference>
<keyword evidence="4" id="KW-1185">Reference proteome</keyword>
<reference evidence="3 4" key="1">
    <citation type="submission" date="2015-09" db="EMBL/GenBank/DDBJ databases">
        <title>Draft genome of the parasitic nematode Teladorsagia circumcincta isolate WARC Sus (inbred).</title>
        <authorList>
            <person name="Mitreva M."/>
        </authorList>
    </citation>
    <scope>NUCLEOTIDE SEQUENCE [LARGE SCALE GENOMIC DNA]</scope>
    <source>
        <strain evidence="3 4">S</strain>
    </source>
</reference>
<gene>
    <name evidence="3" type="ORF">TELCIR_04706</name>
</gene>
<feature type="compositionally biased region" description="Polar residues" evidence="1">
    <location>
        <begin position="123"/>
        <end position="134"/>
    </location>
</feature>
<evidence type="ECO:0000259" key="2">
    <source>
        <dbReference type="PROSITE" id="PS50106"/>
    </source>
</evidence>
<accession>A0A2G9USV5</accession>
<sequence>MPGGELGAFVSAVNQAKYNQILGEVKEGDQVLEWNGVLLNGKTFEEVERIVNSSSGEVEIILKSEGEKSHRISNLRKYCSPRDPQRCSNVNASVLPTQKTLRIKDASPDRAPPVPMHRRNGNEPMTYSRQNPSSRIYDNVDGLDVVEDGWQNKPQDSLGYLQVAATYDQRHPA</sequence>
<dbReference type="Proteomes" id="UP000230423">
    <property type="component" value="Unassembled WGS sequence"/>
</dbReference>
<dbReference type="EMBL" id="KZ345477">
    <property type="protein sequence ID" value="PIO73319.1"/>
    <property type="molecule type" value="Genomic_DNA"/>
</dbReference>
<feature type="region of interest" description="Disordered" evidence="1">
    <location>
        <begin position="105"/>
        <end position="134"/>
    </location>
</feature>
<feature type="domain" description="PDZ" evidence="2">
    <location>
        <begin position="1"/>
        <end position="66"/>
    </location>
</feature>
<dbReference type="AlphaFoldDB" id="A0A2G9USV5"/>
<dbReference type="GO" id="GO:0031267">
    <property type="term" value="F:small GTPase binding"/>
    <property type="evidence" value="ECO:0007669"/>
    <property type="project" value="InterPro"/>
</dbReference>
<proteinExistence type="predicted"/>
<dbReference type="InterPro" id="IPR001478">
    <property type="entry name" value="PDZ"/>
</dbReference>
<organism evidence="3 4">
    <name type="scientific">Teladorsagia circumcincta</name>
    <name type="common">Brown stomach worm</name>
    <name type="synonym">Ostertagia circumcincta</name>
    <dbReference type="NCBI Taxonomy" id="45464"/>
    <lineage>
        <taxon>Eukaryota</taxon>
        <taxon>Metazoa</taxon>
        <taxon>Ecdysozoa</taxon>
        <taxon>Nematoda</taxon>
        <taxon>Chromadorea</taxon>
        <taxon>Rhabditida</taxon>
        <taxon>Rhabditina</taxon>
        <taxon>Rhabditomorpha</taxon>
        <taxon>Strongyloidea</taxon>
        <taxon>Trichostrongylidae</taxon>
        <taxon>Teladorsagia</taxon>
    </lineage>
</organism>
<name>A0A2G9USV5_TELCI</name>
<dbReference type="Gene3D" id="2.30.42.10">
    <property type="match status" value="1"/>
</dbReference>
<dbReference type="SUPFAM" id="SSF50156">
    <property type="entry name" value="PDZ domain-like"/>
    <property type="match status" value="1"/>
</dbReference>
<evidence type="ECO:0000256" key="1">
    <source>
        <dbReference type="SAM" id="MobiDB-lite"/>
    </source>
</evidence>
<evidence type="ECO:0000313" key="3">
    <source>
        <dbReference type="EMBL" id="PIO73319.1"/>
    </source>
</evidence>
<dbReference type="InterPro" id="IPR039032">
    <property type="entry name" value="Rim-like"/>
</dbReference>
<dbReference type="PROSITE" id="PS50106">
    <property type="entry name" value="PDZ"/>
    <property type="match status" value="1"/>
</dbReference>